<dbReference type="InterPro" id="IPR029068">
    <property type="entry name" value="Glyas_Bleomycin-R_OHBP_Dase"/>
</dbReference>
<dbReference type="SUPFAM" id="SSF54593">
    <property type="entry name" value="Glyoxalase/Bleomycin resistance protein/Dihydroxybiphenyl dioxygenase"/>
    <property type="match status" value="1"/>
</dbReference>
<dbReference type="CDD" id="cd06587">
    <property type="entry name" value="VOC"/>
    <property type="match status" value="1"/>
</dbReference>
<gene>
    <name evidence="2" type="ORF">S12H4_59355</name>
</gene>
<evidence type="ECO:0000313" key="2">
    <source>
        <dbReference type="EMBL" id="GAJ24499.1"/>
    </source>
</evidence>
<feature type="non-terminal residue" evidence="2">
    <location>
        <position position="1"/>
    </location>
</feature>
<dbReference type="AlphaFoldDB" id="X1V483"/>
<evidence type="ECO:0000259" key="1">
    <source>
        <dbReference type="PROSITE" id="PS51819"/>
    </source>
</evidence>
<comment type="caution">
    <text evidence="2">The sequence shown here is derived from an EMBL/GenBank/DDBJ whole genome shotgun (WGS) entry which is preliminary data.</text>
</comment>
<dbReference type="Pfam" id="PF00903">
    <property type="entry name" value="Glyoxalase"/>
    <property type="match status" value="1"/>
</dbReference>
<organism evidence="2">
    <name type="scientific">marine sediment metagenome</name>
    <dbReference type="NCBI Taxonomy" id="412755"/>
    <lineage>
        <taxon>unclassified sequences</taxon>
        <taxon>metagenomes</taxon>
        <taxon>ecological metagenomes</taxon>
    </lineage>
</organism>
<dbReference type="Gene3D" id="3.10.180.10">
    <property type="entry name" value="2,3-Dihydroxybiphenyl 1,2-Dioxygenase, domain 1"/>
    <property type="match status" value="1"/>
</dbReference>
<feature type="domain" description="VOC" evidence="1">
    <location>
        <begin position="6"/>
        <end position="130"/>
    </location>
</feature>
<protein>
    <recommendedName>
        <fullName evidence="1">VOC domain-containing protein</fullName>
    </recommendedName>
</protein>
<proteinExistence type="predicted"/>
<name>X1V483_9ZZZZ</name>
<accession>X1V483</accession>
<dbReference type="InterPro" id="IPR037523">
    <property type="entry name" value="VOC_core"/>
</dbReference>
<dbReference type="InterPro" id="IPR004360">
    <property type="entry name" value="Glyas_Fos-R_dOase_dom"/>
</dbReference>
<reference evidence="2" key="1">
    <citation type="journal article" date="2014" name="Front. Microbiol.">
        <title>High frequency of phylogenetically diverse reductive dehalogenase-homologous genes in deep subseafloor sedimentary metagenomes.</title>
        <authorList>
            <person name="Kawai M."/>
            <person name="Futagami T."/>
            <person name="Toyoda A."/>
            <person name="Takaki Y."/>
            <person name="Nishi S."/>
            <person name="Hori S."/>
            <person name="Arai W."/>
            <person name="Tsubouchi T."/>
            <person name="Morono Y."/>
            <person name="Uchiyama I."/>
            <person name="Ito T."/>
            <person name="Fujiyama A."/>
            <person name="Inagaki F."/>
            <person name="Takami H."/>
        </authorList>
    </citation>
    <scope>NUCLEOTIDE SEQUENCE</scope>
    <source>
        <strain evidence="2">Expedition CK06-06</strain>
    </source>
</reference>
<dbReference type="PROSITE" id="PS51819">
    <property type="entry name" value="VOC"/>
    <property type="match status" value="1"/>
</dbReference>
<dbReference type="EMBL" id="BARW01038764">
    <property type="protein sequence ID" value="GAJ24499.1"/>
    <property type="molecule type" value="Genomic_DNA"/>
</dbReference>
<sequence>KDMVNGIIHFNVVCSDLDRSLEFYRDMLGGRSVGDTRLAVAERGIDSTGPGIALGFEAAPEWRATFIQFGEEENATVIDLLQWIKPASYGKPYDRMNHVGIPRVALACDDIDKVYNDLKAKGACSPKRIK</sequence>